<feature type="transmembrane region" description="Helical" evidence="1">
    <location>
        <begin position="197"/>
        <end position="218"/>
    </location>
</feature>
<dbReference type="Proteomes" id="UP001153069">
    <property type="component" value="Unassembled WGS sequence"/>
</dbReference>
<proteinExistence type="predicted"/>
<organism evidence="2 3">
    <name type="scientific">Seminavis robusta</name>
    <dbReference type="NCBI Taxonomy" id="568900"/>
    <lineage>
        <taxon>Eukaryota</taxon>
        <taxon>Sar</taxon>
        <taxon>Stramenopiles</taxon>
        <taxon>Ochrophyta</taxon>
        <taxon>Bacillariophyta</taxon>
        <taxon>Bacillariophyceae</taxon>
        <taxon>Bacillariophycidae</taxon>
        <taxon>Naviculales</taxon>
        <taxon>Naviculaceae</taxon>
        <taxon>Seminavis</taxon>
    </lineage>
</organism>
<dbReference type="AlphaFoldDB" id="A0A9N8DCX2"/>
<evidence type="ECO:0008006" key="4">
    <source>
        <dbReference type="Google" id="ProtNLM"/>
    </source>
</evidence>
<keyword evidence="1" id="KW-0812">Transmembrane</keyword>
<reference evidence="2" key="1">
    <citation type="submission" date="2020-06" db="EMBL/GenBank/DDBJ databases">
        <authorList>
            <consortium name="Plant Systems Biology data submission"/>
        </authorList>
    </citation>
    <scope>NUCLEOTIDE SEQUENCE</scope>
    <source>
        <strain evidence="2">D6</strain>
    </source>
</reference>
<dbReference type="OrthoDB" id="52056at2759"/>
<evidence type="ECO:0000313" key="2">
    <source>
        <dbReference type="EMBL" id="CAB9498421.1"/>
    </source>
</evidence>
<name>A0A9N8DCX2_9STRA</name>
<gene>
    <name evidence="2" type="ORF">SEMRO_38_G023520.1</name>
</gene>
<sequence>MADLEKGGADKIPLVNAVEVTPVAGSTVEVVAPMDLQEGYQLQVQVNGVRKSVNVPSGGVKQGESFQAQPYDDNAPTHHIPVGQWRDNICDCLKFGCCHPMCCMGYWCEPILAGQVMTRMSRDWLGGPGPRPSVSNTCQIVTGIWVFVLLVQSIMRIIAESQGFCIGGELEFDIDTNQYKIKCPDGTFESPNTTYKAVMGVAGTLGGVFTLYLFFSICRTRQAMRRKYNIEAGGLGDGCEDCCCAFFCSCCTIQQMARHTNDYSTHDIGCCSNECFNNRGQQDHLPEIEP</sequence>
<keyword evidence="1" id="KW-1133">Transmembrane helix</keyword>
<protein>
    <recommendedName>
        <fullName evidence="4">PLAC8 family protein</fullName>
    </recommendedName>
</protein>
<keyword evidence="3" id="KW-1185">Reference proteome</keyword>
<dbReference type="NCBIfam" id="TIGR01571">
    <property type="entry name" value="A_thal_Cys_rich"/>
    <property type="match status" value="1"/>
</dbReference>
<evidence type="ECO:0000256" key="1">
    <source>
        <dbReference type="SAM" id="Phobius"/>
    </source>
</evidence>
<accession>A0A9N8DCX2</accession>
<dbReference type="Pfam" id="PF04749">
    <property type="entry name" value="PLAC8"/>
    <property type="match status" value="1"/>
</dbReference>
<evidence type="ECO:0000313" key="3">
    <source>
        <dbReference type="Proteomes" id="UP001153069"/>
    </source>
</evidence>
<dbReference type="EMBL" id="CAICTM010000038">
    <property type="protein sequence ID" value="CAB9498421.1"/>
    <property type="molecule type" value="Genomic_DNA"/>
</dbReference>
<dbReference type="InterPro" id="IPR006461">
    <property type="entry name" value="PLAC_motif_containing"/>
</dbReference>
<keyword evidence="1" id="KW-0472">Membrane</keyword>
<dbReference type="PANTHER" id="PTHR15907">
    <property type="entry name" value="DUF614 FAMILY PROTEIN-RELATED"/>
    <property type="match status" value="1"/>
</dbReference>
<comment type="caution">
    <text evidence="2">The sequence shown here is derived from an EMBL/GenBank/DDBJ whole genome shotgun (WGS) entry which is preliminary data.</text>
</comment>